<evidence type="ECO:0000256" key="4">
    <source>
        <dbReference type="ARBA" id="ARBA00008061"/>
    </source>
</evidence>
<feature type="binding site" evidence="15">
    <location>
        <position position="244"/>
    </location>
    <ligand>
        <name>substrate</name>
    </ligand>
</feature>
<gene>
    <name evidence="19" type="ORF">RFH988_LOCUS2994</name>
</gene>
<evidence type="ECO:0000313" key="19">
    <source>
        <dbReference type="EMBL" id="CAF0782716.1"/>
    </source>
</evidence>
<evidence type="ECO:0000256" key="15">
    <source>
        <dbReference type="PIRSR" id="PIRSR001024-5"/>
    </source>
</evidence>
<dbReference type="Pfam" id="PF00128">
    <property type="entry name" value="Alpha-amylase"/>
    <property type="match status" value="1"/>
</dbReference>
<keyword evidence="8 17" id="KW-0378">Hydrolase</keyword>
<comment type="similarity">
    <text evidence="4 16">Belongs to the glycosyl hydrolase 13 family.</text>
</comment>
<feature type="binding site" evidence="15">
    <location>
        <position position="313"/>
    </location>
    <ligand>
        <name>substrate</name>
    </ligand>
</feature>
<feature type="binding site" evidence="15">
    <location>
        <position position="364"/>
    </location>
    <ligand>
        <name>substrate</name>
    </ligand>
</feature>
<keyword evidence="7" id="KW-0732">Signal</keyword>
<evidence type="ECO:0000256" key="5">
    <source>
        <dbReference type="ARBA" id="ARBA00012595"/>
    </source>
</evidence>
<dbReference type="InterPro" id="IPR013777">
    <property type="entry name" value="A-amylase-like"/>
</dbReference>
<comment type="catalytic activity">
    <reaction evidence="1 17">
        <text>Endohydrolysis of (1-&gt;4)-alpha-D-glucosidic linkages in polysaccharides containing three or more (1-&gt;4)-alpha-linked D-glucose units.</text>
        <dbReference type="EC" id="3.2.1.1"/>
    </reaction>
</comment>
<feature type="binding site" evidence="15">
    <location>
        <position position="121"/>
    </location>
    <ligand>
        <name>substrate</name>
    </ligand>
</feature>
<comment type="caution">
    <text evidence="19">The sequence shown here is derived from an EMBL/GenBank/DDBJ whole genome shotgun (WGS) entry which is preliminary data.</text>
</comment>
<dbReference type="PRINTS" id="PR00110">
    <property type="entry name" value="ALPHAAMYLASE"/>
</dbReference>
<evidence type="ECO:0000256" key="7">
    <source>
        <dbReference type="ARBA" id="ARBA00022729"/>
    </source>
</evidence>
<evidence type="ECO:0000256" key="11">
    <source>
        <dbReference type="ARBA" id="ARBA00023277"/>
    </source>
</evidence>
<dbReference type="PIRSF" id="PIRSF001024">
    <property type="entry name" value="Alph-amyl_fung"/>
    <property type="match status" value="1"/>
</dbReference>
<evidence type="ECO:0000256" key="14">
    <source>
        <dbReference type="PIRSR" id="PIRSR001024-2"/>
    </source>
</evidence>
<evidence type="ECO:0000256" key="17">
    <source>
        <dbReference type="RuleBase" id="RU361134"/>
    </source>
</evidence>
<evidence type="ECO:0000256" key="3">
    <source>
        <dbReference type="ARBA" id="ARBA00001923"/>
    </source>
</evidence>
<evidence type="ECO:0000259" key="18">
    <source>
        <dbReference type="SMART" id="SM00642"/>
    </source>
</evidence>
<comment type="cofactor">
    <cofactor evidence="3">
        <name>chloride</name>
        <dbReference type="ChEBI" id="CHEBI:17996"/>
    </cofactor>
</comment>
<accession>A0A813RLI1</accession>
<evidence type="ECO:0000256" key="1">
    <source>
        <dbReference type="ARBA" id="ARBA00000548"/>
    </source>
</evidence>
<keyword evidence="11 17" id="KW-0119">Carbohydrate metabolism</keyword>
<keyword evidence="9" id="KW-0106">Calcium</keyword>
<proteinExistence type="inferred from homology"/>
<dbReference type="SUPFAM" id="SSF51445">
    <property type="entry name" value="(Trans)glycosidases"/>
    <property type="match status" value="1"/>
</dbReference>
<dbReference type="InterPro" id="IPR006046">
    <property type="entry name" value="Alpha_amylase"/>
</dbReference>
<organism evidence="19">
    <name type="scientific">Rotaria sordida</name>
    <dbReference type="NCBI Taxonomy" id="392033"/>
    <lineage>
        <taxon>Eukaryota</taxon>
        <taxon>Metazoa</taxon>
        <taxon>Spiralia</taxon>
        <taxon>Gnathifera</taxon>
        <taxon>Rotifera</taxon>
        <taxon>Eurotatoria</taxon>
        <taxon>Bdelloidea</taxon>
        <taxon>Philodinida</taxon>
        <taxon>Philodinidae</taxon>
        <taxon>Rotaria</taxon>
    </lineage>
</organism>
<dbReference type="Proteomes" id="UP000663882">
    <property type="component" value="Unassembled WGS sequence"/>
</dbReference>
<evidence type="ECO:0000256" key="8">
    <source>
        <dbReference type="ARBA" id="ARBA00022801"/>
    </source>
</evidence>
<feature type="binding site" evidence="15">
    <location>
        <position position="209"/>
    </location>
    <ligand>
        <name>substrate</name>
    </ligand>
</feature>
<keyword evidence="10" id="KW-0868">Chloride</keyword>
<reference evidence="19" key="1">
    <citation type="submission" date="2021-02" db="EMBL/GenBank/DDBJ databases">
        <authorList>
            <person name="Nowell W R."/>
        </authorList>
    </citation>
    <scope>NUCLEOTIDE SEQUENCE</scope>
</reference>
<dbReference type="OrthoDB" id="1740265at2759"/>
<evidence type="ECO:0000256" key="16">
    <source>
        <dbReference type="RuleBase" id="RU003615"/>
    </source>
</evidence>
<evidence type="ECO:0000256" key="6">
    <source>
        <dbReference type="ARBA" id="ARBA00022723"/>
    </source>
</evidence>
<evidence type="ECO:0000256" key="13">
    <source>
        <dbReference type="PIRSR" id="PIRSR001024-1"/>
    </source>
</evidence>
<protein>
    <recommendedName>
        <fullName evidence="5 17">Alpha-amylase</fullName>
        <ecNumber evidence="5 17">3.2.1.1</ecNumber>
    </recommendedName>
</protein>
<feature type="binding site" evidence="15">
    <location>
        <position position="82"/>
    </location>
    <ligand>
        <name>substrate</name>
    </ligand>
</feature>
<dbReference type="Gene3D" id="3.20.20.80">
    <property type="entry name" value="Glycosidases"/>
    <property type="match status" value="1"/>
</dbReference>
<dbReference type="GO" id="GO:0005975">
    <property type="term" value="P:carbohydrate metabolic process"/>
    <property type="evidence" value="ECO:0007669"/>
    <property type="project" value="InterPro"/>
</dbReference>
<dbReference type="GO" id="GO:0004556">
    <property type="term" value="F:alpha-amylase activity"/>
    <property type="evidence" value="ECO:0007669"/>
    <property type="project" value="UniProtKB-UniRule"/>
</dbReference>
<dbReference type="GO" id="GO:0005509">
    <property type="term" value="F:calcium ion binding"/>
    <property type="evidence" value="ECO:0007669"/>
    <property type="project" value="InterPro"/>
</dbReference>
<dbReference type="CDD" id="cd11320">
    <property type="entry name" value="AmyAc_AmyMalt_CGTase_like"/>
    <property type="match status" value="1"/>
</dbReference>
<dbReference type="PANTHER" id="PTHR10357">
    <property type="entry name" value="ALPHA-AMYLASE FAMILY MEMBER"/>
    <property type="match status" value="1"/>
</dbReference>
<evidence type="ECO:0000256" key="12">
    <source>
        <dbReference type="ARBA" id="ARBA00023295"/>
    </source>
</evidence>
<keyword evidence="6" id="KW-0479">Metal-binding</keyword>
<evidence type="ECO:0000256" key="9">
    <source>
        <dbReference type="ARBA" id="ARBA00022837"/>
    </source>
</evidence>
<sequence length="417" mass="48749">MTDRFFDGNSLNNDPLESVGLFDTKFENWKMYWGGDFEGIRQKLPYLKELGITALWISPPYDNINKKVVYNDVPNTAYHGYWAKDFKRPEEHFGTWDDFDALVRDAHSLDLKIIIDWAPNHTSPADPLDASFAERGVLLDNGRFVGDYVNDTCRLFHHNGGIVDWDDRYESKYMNIADLADLDQTNEEVHRLLRESLDVWLQRDIDGIRLDAIKHMTRGWQTSLADQVNSSPTPMFIFGEWYMGNFDNPLLNEALRFSNQSGISQLDFLLNRALRDVFIYNHSFHELNSVINRLSKDYEHAGHNMVTFIDNHDMARFLTENNDRQALHQALVFLFTQRGTPCVYYGLEQYLHEDMNGGSDPWNRPMMPRNGFDRQSEAFQLIKRLSQLKQTLPALKWGDYRARYVSDDVLVYERQFG</sequence>
<name>A0A813RLI1_9BILA</name>
<dbReference type="InterPro" id="IPR006047">
    <property type="entry name" value="GH13_cat_dom"/>
</dbReference>
<evidence type="ECO:0000256" key="2">
    <source>
        <dbReference type="ARBA" id="ARBA00001913"/>
    </source>
</evidence>
<keyword evidence="12 17" id="KW-0326">Glycosidase</keyword>
<dbReference type="EMBL" id="CAJNOO010000068">
    <property type="protein sequence ID" value="CAF0782716.1"/>
    <property type="molecule type" value="Genomic_DNA"/>
</dbReference>
<dbReference type="SMART" id="SM00642">
    <property type="entry name" value="Aamy"/>
    <property type="match status" value="1"/>
</dbReference>
<dbReference type="InterPro" id="IPR017853">
    <property type="entry name" value="GH"/>
</dbReference>
<dbReference type="PANTHER" id="PTHR10357:SF215">
    <property type="entry name" value="ALPHA-AMYLASE 1"/>
    <property type="match status" value="1"/>
</dbReference>
<evidence type="ECO:0000256" key="10">
    <source>
        <dbReference type="ARBA" id="ARBA00023214"/>
    </source>
</evidence>
<comment type="cofactor">
    <cofactor evidence="2">
        <name>Ca(2+)</name>
        <dbReference type="ChEBI" id="CHEBI:29108"/>
    </cofactor>
</comment>
<feature type="active site" description="Nucleophile" evidence="13">
    <location>
        <position position="211"/>
    </location>
</feature>
<dbReference type="AlphaFoldDB" id="A0A813RLI1"/>
<feature type="active site" description="Proton donor" evidence="13">
    <location>
        <position position="240"/>
    </location>
</feature>
<feature type="site" description="Transition state stabilizer" evidence="14">
    <location>
        <position position="313"/>
    </location>
</feature>
<dbReference type="EC" id="3.2.1.1" evidence="5 17"/>
<feature type="domain" description="Glycosyl hydrolase family 13 catalytic" evidence="18">
    <location>
        <begin position="1"/>
        <end position="389"/>
    </location>
</feature>